<dbReference type="RefSeq" id="WP_311039640.1">
    <property type="nucleotide sequence ID" value="NZ_CP117522.1"/>
</dbReference>
<reference evidence="1 2" key="1">
    <citation type="submission" date="2023-02" db="EMBL/GenBank/DDBJ databases">
        <title>Streptomyces sp. SCA4-21 with antifungal activity against Fusarium oxysporum f. sp. cubense, Streptomyces sp. SCA2-17 with antifungal activity against Fusarium oxysporum f. sp. cubense.</title>
        <authorList>
            <person name="Qi D."/>
        </authorList>
    </citation>
    <scope>NUCLEOTIDE SEQUENCE [LARGE SCALE GENOMIC DNA]</scope>
    <source>
        <strain evidence="1 2">SCA4-21</strain>
    </source>
</reference>
<name>A0ABY9VF28_9ACTN</name>
<keyword evidence="2" id="KW-1185">Reference proteome</keyword>
<accession>A0ABY9VF28</accession>
<organism evidence="1 2">
    <name type="scientific">Streptomyces luomodiensis</name>
    <dbReference type="NCBI Taxonomy" id="3026192"/>
    <lineage>
        <taxon>Bacteria</taxon>
        <taxon>Bacillati</taxon>
        <taxon>Actinomycetota</taxon>
        <taxon>Actinomycetes</taxon>
        <taxon>Kitasatosporales</taxon>
        <taxon>Streptomycetaceae</taxon>
        <taxon>Streptomyces</taxon>
    </lineage>
</organism>
<dbReference type="Proteomes" id="UP001305606">
    <property type="component" value="Chromosome"/>
</dbReference>
<proteinExistence type="predicted"/>
<evidence type="ECO:0000313" key="1">
    <source>
        <dbReference type="EMBL" id="WNF01321.1"/>
    </source>
</evidence>
<sequence>MDLIAAGDEVAARWLDDPQEAVALVRELAGSRGCARGGAGDGRISGTRR</sequence>
<gene>
    <name evidence="1" type="ORF">PS467_41320</name>
</gene>
<dbReference type="EMBL" id="CP117522">
    <property type="protein sequence ID" value="WNF01321.1"/>
    <property type="molecule type" value="Genomic_DNA"/>
</dbReference>
<evidence type="ECO:0000313" key="2">
    <source>
        <dbReference type="Proteomes" id="UP001305606"/>
    </source>
</evidence>
<protein>
    <submittedName>
        <fullName evidence="1">Uncharacterized protein</fullName>
    </submittedName>
</protein>